<feature type="transmembrane region" description="Helical" evidence="1">
    <location>
        <begin position="19"/>
        <end position="40"/>
    </location>
</feature>
<dbReference type="AlphaFoldDB" id="A0A5D4SZ81"/>
<evidence type="ECO:0008006" key="4">
    <source>
        <dbReference type="Google" id="ProtNLM"/>
    </source>
</evidence>
<evidence type="ECO:0000313" key="2">
    <source>
        <dbReference type="EMBL" id="TYS67532.1"/>
    </source>
</evidence>
<sequence length="224" mass="25261">MDGLTQIIRVTGREYYKHIVSMVMISLIMVTVLSPSFFLIKLPFSIVYVMIVMGPLFVGAAWAVQQLLLDRSTSVIKSFFQGVKRYLLPSIGYSLFLSFFVIIIAASWWHYNQVGGTFAFALACFQTYFCGMVFLSQIYTVPLLVKFKYSLKDSIFTSVKLLVKNPLYTILSFFQILSVFALLLLTVVGLFLIFPALATLFNNIVTSSVIATEENIDSWEAANI</sequence>
<keyword evidence="1" id="KW-1133">Transmembrane helix</keyword>
<proteinExistence type="predicted"/>
<dbReference type="OrthoDB" id="2661925at2"/>
<comment type="caution">
    <text evidence="2">The sequence shown here is derived from an EMBL/GenBank/DDBJ whole genome shotgun (WGS) entry which is preliminary data.</text>
</comment>
<evidence type="ECO:0000313" key="3">
    <source>
        <dbReference type="Proteomes" id="UP000322524"/>
    </source>
</evidence>
<feature type="transmembrane region" description="Helical" evidence="1">
    <location>
        <begin position="166"/>
        <end position="194"/>
    </location>
</feature>
<name>A0A5D4SZ81_9BACI</name>
<evidence type="ECO:0000256" key="1">
    <source>
        <dbReference type="SAM" id="Phobius"/>
    </source>
</evidence>
<feature type="transmembrane region" description="Helical" evidence="1">
    <location>
        <begin position="117"/>
        <end position="145"/>
    </location>
</feature>
<feature type="transmembrane region" description="Helical" evidence="1">
    <location>
        <begin position="86"/>
        <end position="111"/>
    </location>
</feature>
<keyword evidence="1" id="KW-0812">Transmembrane</keyword>
<dbReference type="EMBL" id="VTEV01000005">
    <property type="protein sequence ID" value="TYS67532.1"/>
    <property type="molecule type" value="Genomic_DNA"/>
</dbReference>
<reference evidence="2 3" key="1">
    <citation type="submission" date="2019-08" db="EMBL/GenBank/DDBJ databases">
        <title>Bacillus genomes from the desert of Cuatro Cienegas, Coahuila.</title>
        <authorList>
            <person name="Olmedo-Alvarez G."/>
        </authorList>
    </citation>
    <scope>NUCLEOTIDE SEQUENCE [LARGE SCALE GENOMIC DNA]</scope>
    <source>
        <strain evidence="2 3">CH28_1T</strain>
    </source>
</reference>
<dbReference type="Proteomes" id="UP000322524">
    <property type="component" value="Unassembled WGS sequence"/>
</dbReference>
<accession>A0A5D4SZ81</accession>
<dbReference type="RefSeq" id="WP_148988647.1">
    <property type="nucleotide sequence ID" value="NZ_VTEV01000005.1"/>
</dbReference>
<keyword evidence="1" id="KW-0472">Membrane</keyword>
<feature type="transmembrane region" description="Helical" evidence="1">
    <location>
        <begin position="46"/>
        <end position="65"/>
    </location>
</feature>
<organism evidence="2 3">
    <name type="scientific">Sutcliffiella horikoshii</name>
    <dbReference type="NCBI Taxonomy" id="79883"/>
    <lineage>
        <taxon>Bacteria</taxon>
        <taxon>Bacillati</taxon>
        <taxon>Bacillota</taxon>
        <taxon>Bacilli</taxon>
        <taxon>Bacillales</taxon>
        <taxon>Bacillaceae</taxon>
        <taxon>Sutcliffiella</taxon>
    </lineage>
</organism>
<protein>
    <recommendedName>
        <fullName evidence="4">DUF624 domain-containing protein</fullName>
    </recommendedName>
</protein>
<gene>
    <name evidence="2" type="ORF">FZC76_13180</name>
</gene>